<dbReference type="Pfam" id="PF00462">
    <property type="entry name" value="Glutaredoxin"/>
    <property type="match status" value="1"/>
</dbReference>
<evidence type="ECO:0000256" key="2">
    <source>
        <dbReference type="ARBA" id="ARBA00023284"/>
    </source>
</evidence>
<reference evidence="6" key="1">
    <citation type="journal article" date="2011" name="Genome Res.">
        <title>Phylogeny-wide analysis of social amoeba genomes highlights ancient origins for complex intercellular communication.</title>
        <authorList>
            <person name="Heidel A.J."/>
            <person name="Lawal H.M."/>
            <person name="Felder M."/>
            <person name="Schilde C."/>
            <person name="Helps N.R."/>
            <person name="Tunggal B."/>
            <person name="Rivero F."/>
            <person name="John U."/>
            <person name="Schleicher M."/>
            <person name="Eichinger L."/>
            <person name="Platzer M."/>
            <person name="Noegel A.A."/>
            <person name="Schaap P."/>
            <person name="Gloeckner G."/>
        </authorList>
    </citation>
    <scope>NUCLEOTIDE SEQUENCE [LARGE SCALE GENOMIC DNA]</scope>
    <source>
        <strain evidence="6">SH3</strain>
    </source>
</reference>
<dbReference type="PANTHER" id="PTHR45694:SF18">
    <property type="entry name" value="GLUTAREDOXIN-1-RELATED"/>
    <property type="match status" value="1"/>
</dbReference>
<dbReference type="GO" id="GO:0015038">
    <property type="term" value="F:glutathione disulfide oxidoreductase activity"/>
    <property type="evidence" value="ECO:0007669"/>
    <property type="project" value="TreeGrafter"/>
</dbReference>
<dbReference type="PROSITE" id="PS00195">
    <property type="entry name" value="GLUTAREDOXIN_1"/>
    <property type="match status" value="1"/>
</dbReference>
<dbReference type="CDD" id="cd03419">
    <property type="entry name" value="GRX_GRXh_1_2_like"/>
    <property type="match status" value="1"/>
</dbReference>
<evidence type="ECO:0000256" key="3">
    <source>
        <dbReference type="SAM" id="Phobius"/>
    </source>
</evidence>
<name>F4PYS4_CACFS</name>
<accession>F4PYS4</accession>
<keyword evidence="1" id="KW-1015">Disulfide bond</keyword>
<gene>
    <name evidence="5" type="ORF">DFA_02127</name>
</gene>
<dbReference type="RefSeq" id="XP_004357611.1">
    <property type="nucleotide sequence ID" value="XM_004357554.1"/>
</dbReference>
<dbReference type="KEGG" id="dfa:DFA_02127"/>
<dbReference type="GeneID" id="14871388"/>
<proteinExistence type="predicted"/>
<dbReference type="PRINTS" id="PR00160">
    <property type="entry name" value="GLUTAREDOXIN"/>
</dbReference>
<keyword evidence="6" id="KW-1185">Reference proteome</keyword>
<dbReference type="SUPFAM" id="SSF52833">
    <property type="entry name" value="Thioredoxin-like"/>
    <property type="match status" value="1"/>
</dbReference>
<keyword evidence="3" id="KW-1133">Transmembrane helix</keyword>
<dbReference type="GO" id="GO:0034599">
    <property type="term" value="P:cellular response to oxidative stress"/>
    <property type="evidence" value="ECO:0007669"/>
    <property type="project" value="TreeGrafter"/>
</dbReference>
<evidence type="ECO:0000256" key="1">
    <source>
        <dbReference type="ARBA" id="ARBA00023157"/>
    </source>
</evidence>
<keyword evidence="3" id="KW-0812">Transmembrane</keyword>
<dbReference type="GO" id="GO:0005737">
    <property type="term" value="C:cytoplasm"/>
    <property type="evidence" value="ECO:0007669"/>
    <property type="project" value="TreeGrafter"/>
</dbReference>
<dbReference type="InterPro" id="IPR014025">
    <property type="entry name" value="Glutaredoxin_subgr"/>
</dbReference>
<feature type="transmembrane region" description="Helical" evidence="3">
    <location>
        <begin position="92"/>
        <end position="112"/>
    </location>
</feature>
<dbReference type="InterPro" id="IPR036249">
    <property type="entry name" value="Thioredoxin-like_sf"/>
</dbReference>
<dbReference type="InterPro" id="IPR002109">
    <property type="entry name" value="Glutaredoxin"/>
</dbReference>
<organism evidence="5 6">
    <name type="scientific">Cavenderia fasciculata</name>
    <name type="common">Slime mold</name>
    <name type="synonym">Dictyostelium fasciculatum</name>
    <dbReference type="NCBI Taxonomy" id="261658"/>
    <lineage>
        <taxon>Eukaryota</taxon>
        <taxon>Amoebozoa</taxon>
        <taxon>Evosea</taxon>
        <taxon>Eumycetozoa</taxon>
        <taxon>Dictyostelia</taxon>
        <taxon>Acytosteliales</taxon>
        <taxon>Cavenderiaceae</taxon>
        <taxon>Cavenderia</taxon>
    </lineage>
</organism>
<dbReference type="PANTHER" id="PTHR45694">
    <property type="entry name" value="GLUTAREDOXIN 2"/>
    <property type="match status" value="1"/>
</dbReference>
<evidence type="ECO:0000313" key="6">
    <source>
        <dbReference type="Proteomes" id="UP000007797"/>
    </source>
</evidence>
<dbReference type="PROSITE" id="PS51354">
    <property type="entry name" value="GLUTAREDOXIN_2"/>
    <property type="match status" value="1"/>
</dbReference>
<protein>
    <recommendedName>
        <fullName evidence="4">Glutaredoxin domain-containing protein</fullName>
    </recommendedName>
</protein>
<dbReference type="OrthoDB" id="418495at2759"/>
<dbReference type="Gene3D" id="3.40.30.10">
    <property type="entry name" value="Glutaredoxin"/>
    <property type="match status" value="1"/>
</dbReference>
<evidence type="ECO:0000313" key="5">
    <source>
        <dbReference type="EMBL" id="EGG19340.1"/>
    </source>
</evidence>
<keyword evidence="2" id="KW-0676">Redox-active center</keyword>
<dbReference type="STRING" id="1054147.F4PYS4"/>
<sequence length="134" mass="14960">MSTEFVKQAISSNKLVIFSKTFCPYCVKAKQLFANLKVNAFVIELDNRGDCGECQDALKSITGVRSVPQIFVNQKFIGGCDGMSYSLSLSSYHLYLTFYSLLCIYLSIYLSIDTHKLHKDGKLVPLLKDAGLLD</sequence>
<dbReference type="EMBL" id="GL883015">
    <property type="protein sequence ID" value="EGG19340.1"/>
    <property type="molecule type" value="Genomic_DNA"/>
</dbReference>
<dbReference type="OMA" id="VNKHENG"/>
<dbReference type="AlphaFoldDB" id="F4PYS4"/>
<feature type="domain" description="Glutaredoxin" evidence="4">
    <location>
        <begin position="16"/>
        <end position="77"/>
    </location>
</feature>
<keyword evidence="3" id="KW-0472">Membrane</keyword>
<dbReference type="InterPro" id="IPR011767">
    <property type="entry name" value="GLR_AS"/>
</dbReference>
<evidence type="ECO:0000259" key="4">
    <source>
        <dbReference type="Pfam" id="PF00462"/>
    </source>
</evidence>
<dbReference type="Proteomes" id="UP000007797">
    <property type="component" value="Unassembled WGS sequence"/>
</dbReference>